<sequence>MAASHPPAGRPVPSTALSLHLGDWVELDGRPWQITDLRYRCDGGRIVHFAGRPPYVMGPRSTVPVYR</sequence>
<accession>A0A2X0IZ64</accession>
<organism evidence="1 2">
    <name type="scientific">Streptacidiphilus pinicola</name>
    <dbReference type="NCBI Taxonomy" id="2219663"/>
    <lineage>
        <taxon>Bacteria</taxon>
        <taxon>Bacillati</taxon>
        <taxon>Actinomycetota</taxon>
        <taxon>Actinomycetes</taxon>
        <taxon>Kitasatosporales</taxon>
        <taxon>Streptomycetaceae</taxon>
        <taxon>Streptacidiphilus</taxon>
    </lineage>
</organism>
<reference evidence="1 2" key="1">
    <citation type="submission" date="2018-06" db="EMBL/GenBank/DDBJ databases">
        <title>Streptacidiphilus pinicola sp. nov., isolated from pine grove soil.</title>
        <authorList>
            <person name="Roh S.G."/>
            <person name="Park S."/>
            <person name="Kim M.-K."/>
            <person name="Yun B.-R."/>
            <person name="Park J."/>
            <person name="Kim M.J."/>
            <person name="Kim Y.S."/>
            <person name="Kim S.B."/>
        </authorList>
    </citation>
    <scope>NUCLEOTIDE SEQUENCE [LARGE SCALE GENOMIC DNA]</scope>
    <source>
        <strain evidence="1 2">MMS16-CNU450</strain>
    </source>
</reference>
<evidence type="ECO:0000313" key="2">
    <source>
        <dbReference type="Proteomes" id="UP000248889"/>
    </source>
</evidence>
<gene>
    <name evidence="1" type="ORF">DN069_23460</name>
</gene>
<proteinExistence type="predicted"/>
<keyword evidence="2" id="KW-1185">Reference proteome</keyword>
<dbReference type="AlphaFoldDB" id="A0A2X0IZ64"/>
<evidence type="ECO:0000313" key="1">
    <source>
        <dbReference type="EMBL" id="RAG83196.1"/>
    </source>
</evidence>
<dbReference type="EMBL" id="QKYN01000092">
    <property type="protein sequence ID" value="RAG83196.1"/>
    <property type="molecule type" value="Genomic_DNA"/>
</dbReference>
<dbReference type="OrthoDB" id="3854982at2"/>
<comment type="caution">
    <text evidence="1">The sequence shown here is derived from an EMBL/GenBank/DDBJ whole genome shotgun (WGS) entry which is preliminary data.</text>
</comment>
<protein>
    <submittedName>
        <fullName evidence="1">Uncharacterized protein</fullName>
    </submittedName>
</protein>
<dbReference type="Proteomes" id="UP000248889">
    <property type="component" value="Unassembled WGS sequence"/>
</dbReference>
<dbReference type="RefSeq" id="WP_111503947.1">
    <property type="nucleotide sequence ID" value="NZ_QKYN01000092.1"/>
</dbReference>
<name>A0A2X0IZ64_9ACTN</name>